<dbReference type="InterPro" id="IPR052904">
    <property type="entry name" value="Acyl-CoA_dehydrogenase-like"/>
</dbReference>
<evidence type="ECO:0000313" key="10">
    <source>
        <dbReference type="Proteomes" id="UP000215137"/>
    </source>
</evidence>
<evidence type="ECO:0000313" key="9">
    <source>
        <dbReference type="EMBL" id="ASV69789.1"/>
    </source>
</evidence>
<dbReference type="SUPFAM" id="SSF56645">
    <property type="entry name" value="Acyl-CoA dehydrogenase NM domain-like"/>
    <property type="match status" value="1"/>
</dbReference>
<dbReference type="Gene3D" id="1.20.140.10">
    <property type="entry name" value="Butyryl-CoA Dehydrogenase, subunit A, domain 3"/>
    <property type="match status" value="1"/>
</dbReference>
<dbReference type="Proteomes" id="UP000215137">
    <property type="component" value="Chromosome"/>
</dbReference>
<protein>
    <recommendedName>
        <fullName evidence="11">DNA alkylation response protein</fullName>
    </recommendedName>
</protein>
<comment type="cofactor">
    <cofactor evidence="1 5">
        <name>FAD</name>
        <dbReference type="ChEBI" id="CHEBI:57692"/>
    </cofactor>
</comment>
<dbReference type="Pfam" id="PF18158">
    <property type="entry name" value="AidB_N"/>
    <property type="match status" value="1"/>
</dbReference>
<dbReference type="InterPro" id="IPR009075">
    <property type="entry name" value="AcylCo_DH/oxidase_C"/>
</dbReference>
<evidence type="ECO:0000256" key="3">
    <source>
        <dbReference type="ARBA" id="ARBA00022630"/>
    </source>
</evidence>
<evidence type="ECO:0000256" key="2">
    <source>
        <dbReference type="ARBA" id="ARBA00009347"/>
    </source>
</evidence>
<evidence type="ECO:0000259" key="7">
    <source>
        <dbReference type="Pfam" id="PF02770"/>
    </source>
</evidence>
<accession>A0A248TNT9</accession>
<dbReference type="InterPro" id="IPR036250">
    <property type="entry name" value="AcylCo_DH-like_C"/>
</dbReference>
<keyword evidence="10" id="KW-1185">Reference proteome</keyword>
<keyword evidence="4 5" id="KW-0274">FAD</keyword>
<keyword evidence="3 5" id="KW-0285">Flavoprotein</keyword>
<dbReference type="InterPro" id="IPR006089">
    <property type="entry name" value="Acyl-CoA_DH_CS"/>
</dbReference>
<dbReference type="Gene3D" id="6.10.250.600">
    <property type="match status" value="1"/>
</dbReference>
<keyword evidence="5" id="KW-0560">Oxidoreductase</keyword>
<evidence type="ECO:0000256" key="5">
    <source>
        <dbReference type="RuleBase" id="RU362125"/>
    </source>
</evidence>
<evidence type="ECO:0000259" key="8">
    <source>
        <dbReference type="Pfam" id="PF18158"/>
    </source>
</evidence>
<dbReference type="InterPro" id="IPR009100">
    <property type="entry name" value="AcylCoA_DH/oxidase_NM_dom_sf"/>
</dbReference>
<dbReference type="KEGG" id="bko:CKF48_22265"/>
<feature type="domain" description="Acyl-CoA dehydrogenase/oxidase C-terminal" evidence="6">
    <location>
        <begin position="293"/>
        <end position="450"/>
    </location>
</feature>
<dbReference type="Pfam" id="PF00441">
    <property type="entry name" value="Acyl-CoA_dh_1"/>
    <property type="match status" value="1"/>
</dbReference>
<dbReference type="GO" id="GO:0003995">
    <property type="term" value="F:acyl-CoA dehydrogenase activity"/>
    <property type="evidence" value="ECO:0007669"/>
    <property type="project" value="InterPro"/>
</dbReference>
<name>A0A248TNT9_9BACI</name>
<comment type="similarity">
    <text evidence="2 5">Belongs to the acyl-CoA dehydrogenase family.</text>
</comment>
<dbReference type="AlphaFoldDB" id="A0A248TNT9"/>
<dbReference type="EMBL" id="CP022983">
    <property type="protein sequence ID" value="ASV69789.1"/>
    <property type="molecule type" value="Genomic_DNA"/>
</dbReference>
<dbReference type="Pfam" id="PF02770">
    <property type="entry name" value="Acyl-CoA_dh_M"/>
    <property type="match status" value="1"/>
</dbReference>
<evidence type="ECO:0000256" key="4">
    <source>
        <dbReference type="ARBA" id="ARBA00022827"/>
    </source>
</evidence>
<feature type="domain" description="Acyl-CoA oxidase/dehydrogenase middle" evidence="7">
    <location>
        <begin position="185"/>
        <end position="283"/>
    </location>
</feature>
<gene>
    <name evidence="9" type="ORF">CKF48_22265</name>
</gene>
<dbReference type="RefSeq" id="WP_095373353.1">
    <property type="nucleotide sequence ID" value="NZ_CP022983.1"/>
</dbReference>
<dbReference type="PANTHER" id="PTHR42707">
    <property type="entry name" value="ACYL-COA DEHYDROGENASE"/>
    <property type="match status" value="1"/>
</dbReference>
<dbReference type="InterPro" id="IPR041504">
    <property type="entry name" value="AidB_N"/>
</dbReference>
<dbReference type="InterPro" id="IPR006091">
    <property type="entry name" value="Acyl-CoA_Oxase/DH_mid-dom"/>
</dbReference>
<dbReference type="Gene3D" id="2.40.110.20">
    <property type="match status" value="1"/>
</dbReference>
<dbReference type="OrthoDB" id="9771038at2"/>
<sequence length="591" mass="66938">MDESIKVPQPEPIKGGMPEPTEINYFLSDPHIHFLLAHYVNDDYQLVKDKLIELGDRANNEIDPLSREADRHPPTLTMYDKRGQRINDVNYHSSYSRLEEIGYEEFGLVAMSHRSGVMGAETAFNKVMKYTFWYVFAQAEFGLCCPMSMTDSAAKILEDYGSVKLKKEYLPQLISTKSDRMTAAQFMTEKQGGSDVGANSVRAEANGDSWLITGDKWFCSNVSADVALVLARPTGAKEGTKGLAMFLVPRIFPSGERNHYTINKLKDKLGTKGMASGEVTFERATGYLVGELDHGFKQMMSMVNASRLSNSVRSTGLIRRSYLEALYTTRGRIAFKKPLAKLPLMQKQLFEMMLTSEVATSMSLYTAHTFDLTETKKDEKAKTMLRLLTPLLKGVICKQARVIAGESMEMRGGNGYIEEWANAKLVRDAHLGSIWEGTTNIVALDVLRAITKNKANTVLIQTMKTILNEVTFVDFTPLRKKLLTNMHLLEEDLNLIGQVSPTEVEMEAISIMHRIYYLLANCLLLKEAEIETKETSSYRKYFNACYYYHLHIENSKSRCFHQSVWQWGEDVINWVTIPKSAISHFNEQLSK</sequence>
<evidence type="ECO:0000259" key="6">
    <source>
        <dbReference type="Pfam" id="PF00441"/>
    </source>
</evidence>
<dbReference type="PANTHER" id="PTHR42707:SF2">
    <property type="entry name" value="ACD11 DEHYDROGENASE"/>
    <property type="match status" value="1"/>
</dbReference>
<dbReference type="PROSITE" id="PS00073">
    <property type="entry name" value="ACYL_COA_DH_2"/>
    <property type="match status" value="1"/>
</dbReference>
<evidence type="ECO:0008006" key="11">
    <source>
        <dbReference type="Google" id="ProtNLM"/>
    </source>
</evidence>
<proteinExistence type="inferred from homology"/>
<organism evidence="9 10">
    <name type="scientific">Cytobacillus kochii</name>
    <dbReference type="NCBI Taxonomy" id="859143"/>
    <lineage>
        <taxon>Bacteria</taxon>
        <taxon>Bacillati</taxon>
        <taxon>Bacillota</taxon>
        <taxon>Bacilli</taxon>
        <taxon>Bacillales</taxon>
        <taxon>Bacillaceae</taxon>
        <taxon>Cytobacillus</taxon>
    </lineage>
</organism>
<reference evidence="9 10" key="1">
    <citation type="submission" date="2017-08" db="EMBL/GenBank/DDBJ databases">
        <title>Complete Genome Sequence of Bacillus kochii Oregon-R-modENCODE STRAIN BDGP4, isolated from Drosophila melanogaster gut.</title>
        <authorList>
            <person name="Wan K.H."/>
            <person name="Yu C."/>
            <person name="Park S."/>
            <person name="Hammonds A.S."/>
            <person name="Booth B.W."/>
            <person name="Celniker S.E."/>
        </authorList>
    </citation>
    <scope>NUCLEOTIDE SEQUENCE [LARGE SCALE GENOMIC DNA]</scope>
    <source>
        <strain evidence="9 10">BDGP4</strain>
    </source>
</reference>
<evidence type="ECO:0000256" key="1">
    <source>
        <dbReference type="ARBA" id="ARBA00001974"/>
    </source>
</evidence>
<feature type="domain" description="Adaptive response protein AidB N-terminal" evidence="8">
    <location>
        <begin position="20"/>
        <end position="179"/>
    </location>
</feature>
<dbReference type="SUPFAM" id="SSF47203">
    <property type="entry name" value="Acyl-CoA dehydrogenase C-terminal domain-like"/>
    <property type="match status" value="1"/>
</dbReference>